<evidence type="ECO:0000313" key="10">
    <source>
        <dbReference type="Proteomes" id="UP001164020"/>
    </source>
</evidence>
<organism evidence="9 10">
    <name type="scientific">Jiella pelagia</name>
    <dbReference type="NCBI Taxonomy" id="2986949"/>
    <lineage>
        <taxon>Bacteria</taxon>
        <taxon>Pseudomonadati</taxon>
        <taxon>Pseudomonadota</taxon>
        <taxon>Alphaproteobacteria</taxon>
        <taxon>Hyphomicrobiales</taxon>
        <taxon>Aurantimonadaceae</taxon>
        <taxon>Jiella</taxon>
    </lineage>
</organism>
<feature type="transmembrane region" description="Helical" evidence="8">
    <location>
        <begin position="127"/>
        <end position="153"/>
    </location>
</feature>
<comment type="similarity">
    <text evidence="2 8">Belongs to the 4-toluene sulfonate uptake permease (TSUP) (TC 2.A.102) family.</text>
</comment>
<dbReference type="InterPro" id="IPR052017">
    <property type="entry name" value="TSUP"/>
</dbReference>
<feature type="transmembrane region" description="Helical" evidence="8">
    <location>
        <begin position="97"/>
        <end position="115"/>
    </location>
</feature>
<dbReference type="PANTHER" id="PTHR30269:SF37">
    <property type="entry name" value="MEMBRANE TRANSPORTER PROTEIN"/>
    <property type="match status" value="1"/>
</dbReference>
<proteinExistence type="inferred from homology"/>
<dbReference type="InterPro" id="IPR002781">
    <property type="entry name" value="TM_pro_TauE-like"/>
</dbReference>
<dbReference type="PANTHER" id="PTHR30269">
    <property type="entry name" value="TRANSMEMBRANE PROTEIN YFCA"/>
    <property type="match status" value="1"/>
</dbReference>
<evidence type="ECO:0000256" key="4">
    <source>
        <dbReference type="ARBA" id="ARBA00022475"/>
    </source>
</evidence>
<protein>
    <recommendedName>
        <fullName evidence="8">Probable membrane transporter protein</fullName>
    </recommendedName>
</protein>
<keyword evidence="10" id="KW-1185">Reference proteome</keyword>
<evidence type="ECO:0000256" key="6">
    <source>
        <dbReference type="ARBA" id="ARBA00022989"/>
    </source>
</evidence>
<keyword evidence="5 8" id="KW-0812">Transmembrane</keyword>
<dbReference type="EMBL" id="CP114029">
    <property type="protein sequence ID" value="WAP68321.1"/>
    <property type="molecule type" value="Genomic_DNA"/>
</dbReference>
<evidence type="ECO:0000256" key="1">
    <source>
        <dbReference type="ARBA" id="ARBA00004651"/>
    </source>
</evidence>
<dbReference type="RefSeq" id="WP_268880798.1">
    <property type="nucleotide sequence ID" value="NZ_CP114029.1"/>
</dbReference>
<evidence type="ECO:0000256" key="8">
    <source>
        <dbReference type="RuleBase" id="RU363041"/>
    </source>
</evidence>
<feature type="transmembrane region" description="Helical" evidence="8">
    <location>
        <begin position="73"/>
        <end position="91"/>
    </location>
</feature>
<evidence type="ECO:0000256" key="7">
    <source>
        <dbReference type="ARBA" id="ARBA00023136"/>
    </source>
</evidence>
<comment type="subcellular location">
    <subcellularLocation>
        <location evidence="1 8">Cell membrane</location>
        <topology evidence="1 8">Multi-pass membrane protein</topology>
    </subcellularLocation>
</comment>
<dbReference type="Pfam" id="PF01925">
    <property type="entry name" value="TauE"/>
    <property type="match status" value="1"/>
</dbReference>
<sequence>MILAALAVTVFLAAAIRGATGFGFSLIAALALSTSYSAASASGIVLMLDLAATGLLMRGGALSGLDWREAVRLGLFALVGALAGVLVLSALPERPALIGLNLAVLVSALAALLKVRSRFLEGAAAAAIAAFLTGAMIGAFSVGGTLIVAWLIASGRSPARSIGLLTVVFAFTDTATLAFRLAFGVLLADTLMPTLVLLPIVALGIYAGRHLFGWLTPEGWKRLVAFILVALAVGSLVRTLSLA</sequence>
<feature type="transmembrane region" description="Helical" evidence="8">
    <location>
        <begin position="219"/>
        <end position="237"/>
    </location>
</feature>
<feature type="transmembrane region" description="Helical" evidence="8">
    <location>
        <begin position="28"/>
        <end position="52"/>
    </location>
</feature>
<reference evidence="9" key="1">
    <citation type="submission" date="2022-12" db="EMBL/GenBank/DDBJ databases">
        <title>Jiella pelagia sp. nov., isolated from phosphonate enriched culture of Northwest Pacific surface seawater.</title>
        <authorList>
            <person name="Shin D.Y."/>
            <person name="Hwang C.Y."/>
        </authorList>
    </citation>
    <scope>NUCLEOTIDE SEQUENCE</scope>
    <source>
        <strain evidence="9">HL-NP1</strain>
    </source>
</reference>
<evidence type="ECO:0000313" key="9">
    <source>
        <dbReference type="EMBL" id="WAP68321.1"/>
    </source>
</evidence>
<gene>
    <name evidence="9" type="ORF">OH818_23740</name>
</gene>
<evidence type="ECO:0000256" key="3">
    <source>
        <dbReference type="ARBA" id="ARBA00022448"/>
    </source>
</evidence>
<keyword evidence="3" id="KW-0813">Transport</keyword>
<feature type="transmembrane region" description="Helical" evidence="8">
    <location>
        <begin position="186"/>
        <end position="207"/>
    </location>
</feature>
<evidence type="ECO:0000256" key="5">
    <source>
        <dbReference type="ARBA" id="ARBA00022692"/>
    </source>
</evidence>
<keyword evidence="7 8" id="KW-0472">Membrane</keyword>
<accession>A0ABY7BXR8</accession>
<keyword evidence="6 8" id="KW-1133">Transmembrane helix</keyword>
<feature type="transmembrane region" description="Helical" evidence="8">
    <location>
        <begin position="159"/>
        <end position="179"/>
    </location>
</feature>
<dbReference type="Proteomes" id="UP001164020">
    <property type="component" value="Chromosome"/>
</dbReference>
<evidence type="ECO:0000256" key="2">
    <source>
        <dbReference type="ARBA" id="ARBA00009142"/>
    </source>
</evidence>
<name>A0ABY7BXR8_9HYPH</name>
<keyword evidence="4 8" id="KW-1003">Cell membrane</keyword>